<sequence>MNSRKISVGLNIAIVQLNPQIGQVKQTVSRVYELIDKFKGTLGSQKTPDLVVFPEFALTGYNFHSREHILPYLTNDPSKGVSFDLAEKVSKMFNCYTVIGYPERYIDSSEKEHLYNSAAVVDPDGKLVFNYRKSFLYNTDEEWGCEENPNGFQNFNLDFPGKGTDLRTGEKLDVSLNSSIGICMDLSPYKFQAPFDKFEFSTYNIDNNSELIICPMAWLHSSSYTNHSNDSKSKVMHGIETNLKNHSLPLHGSQGKFVVDIDENNKTERIENDSDSIEISYSELDKPDMSNVNYWLLRFMPFLSCMFRNKRFVDDSSFPSYDLEYSCGEKSYMGSTKDSPWAFKDKNATIVLANRCGVEDGTTIFAGSSGIWKFNGQDVDTETNLNSLNESVELLGNLGKCHEGIIMRHVDFEIIR</sequence>
<dbReference type="eggNOG" id="ENOG502QVBD">
    <property type="taxonomic scope" value="Eukaryota"/>
</dbReference>
<dbReference type="Proteomes" id="UP000000267">
    <property type="component" value="Unassembled WGS sequence"/>
</dbReference>
<dbReference type="PANTHER" id="PTHR11750:SF26">
    <property type="entry name" value="PROTEIN N-TERMINAL AMIDASE"/>
    <property type="match status" value="1"/>
</dbReference>
<dbReference type="OrthoDB" id="201515at2759"/>
<dbReference type="PhylomeDB" id="A7TLM5"/>
<evidence type="ECO:0000259" key="1">
    <source>
        <dbReference type="PROSITE" id="PS50263"/>
    </source>
</evidence>
<dbReference type="EMBL" id="DS480416">
    <property type="protein sequence ID" value="EDO16817.1"/>
    <property type="molecule type" value="Genomic_DNA"/>
</dbReference>
<evidence type="ECO:0000313" key="2">
    <source>
        <dbReference type="EMBL" id="EDO16817.1"/>
    </source>
</evidence>
<dbReference type="InterPro" id="IPR003010">
    <property type="entry name" value="C-N_Hydrolase"/>
</dbReference>
<dbReference type="GeneID" id="5544989"/>
<dbReference type="InterPro" id="IPR039703">
    <property type="entry name" value="Nta1"/>
</dbReference>
<dbReference type="Pfam" id="PF00795">
    <property type="entry name" value="CN_hydrolase"/>
    <property type="match status" value="1"/>
</dbReference>
<protein>
    <recommendedName>
        <fullName evidence="1">CN hydrolase domain-containing protein</fullName>
    </recommendedName>
</protein>
<feature type="domain" description="CN hydrolase" evidence="1">
    <location>
        <begin position="10"/>
        <end position="286"/>
    </location>
</feature>
<dbReference type="KEGG" id="vpo:Kpol_1056p18"/>
<name>A7TLM5_VANPO</name>
<dbReference type="OMA" id="VKILCWD"/>
<proteinExistence type="predicted"/>
<dbReference type="AlphaFoldDB" id="A7TLM5"/>
<accession>A7TLM5</accession>
<dbReference type="GO" id="GO:0070773">
    <property type="term" value="F:protein-N-terminal glutamine amidohydrolase activity"/>
    <property type="evidence" value="ECO:0007669"/>
    <property type="project" value="EnsemblFungi"/>
</dbReference>
<dbReference type="PROSITE" id="PS50263">
    <property type="entry name" value="CN_HYDROLASE"/>
    <property type="match status" value="1"/>
</dbReference>
<dbReference type="CDD" id="cd07566">
    <property type="entry name" value="ScNTA1_like"/>
    <property type="match status" value="1"/>
</dbReference>
<dbReference type="FunCoup" id="A7TLM5">
    <property type="interactions" value="36"/>
</dbReference>
<dbReference type="Gene3D" id="3.60.110.10">
    <property type="entry name" value="Carbon-nitrogen hydrolase"/>
    <property type="match status" value="1"/>
</dbReference>
<evidence type="ECO:0000313" key="3">
    <source>
        <dbReference type="Proteomes" id="UP000000267"/>
    </source>
</evidence>
<dbReference type="RefSeq" id="XP_001644675.1">
    <property type="nucleotide sequence ID" value="XM_001644625.1"/>
</dbReference>
<gene>
    <name evidence="2" type="ORF">Kpol_1056p18</name>
</gene>
<dbReference type="STRING" id="436907.A7TLM5"/>
<reference evidence="2 3" key="1">
    <citation type="journal article" date="2007" name="Proc. Natl. Acad. Sci. U.S.A.">
        <title>Independent sorting-out of thousands of duplicated gene pairs in two yeast species descended from a whole-genome duplication.</title>
        <authorList>
            <person name="Scannell D.R."/>
            <person name="Frank A.C."/>
            <person name="Conant G.C."/>
            <person name="Byrne K.P."/>
            <person name="Woolfit M."/>
            <person name="Wolfe K.H."/>
        </authorList>
    </citation>
    <scope>NUCLEOTIDE SEQUENCE [LARGE SCALE GENOMIC DNA]</scope>
    <source>
        <strain evidence="3">ATCC 22028 / DSM 70294 / BCRC 21397 / CBS 2163 / NBRC 10782 / NRRL Y-8283 / UCD 57-17</strain>
    </source>
</reference>
<dbReference type="InParanoid" id="A7TLM5"/>
<dbReference type="InterPro" id="IPR036526">
    <property type="entry name" value="C-N_Hydrolase_sf"/>
</dbReference>
<dbReference type="PANTHER" id="PTHR11750">
    <property type="entry name" value="PROTEIN N-TERMINAL AMIDASE"/>
    <property type="match status" value="1"/>
</dbReference>
<dbReference type="GO" id="GO:0030163">
    <property type="term" value="P:protein catabolic process"/>
    <property type="evidence" value="ECO:0007669"/>
    <property type="project" value="EnsemblFungi"/>
</dbReference>
<dbReference type="GO" id="GO:0008418">
    <property type="term" value="F:protein-N-terminal asparagine amidohydrolase activity"/>
    <property type="evidence" value="ECO:0007669"/>
    <property type="project" value="EnsemblFungi"/>
</dbReference>
<dbReference type="SUPFAM" id="SSF56317">
    <property type="entry name" value="Carbon-nitrogen hydrolase"/>
    <property type="match status" value="1"/>
</dbReference>
<keyword evidence="3" id="KW-1185">Reference proteome</keyword>
<organism evidence="3">
    <name type="scientific">Vanderwaltozyma polyspora (strain ATCC 22028 / DSM 70294 / BCRC 21397 / CBS 2163 / NBRC 10782 / NRRL Y-8283 / UCD 57-17)</name>
    <name type="common">Kluyveromyces polysporus</name>
    <dbReference type="NCBI Taxonomy" id="436907"/>
    <lineage>
        <taxon>Eukaryota</taxon>
        <taxon>Fungi</taxon>
        <taxon>Dikarya</taxon>
        <taxon>Ascomycota</taxon>
        <taxon>Saccharomycotina</taxon>
        <taxon>Saccharomycetes</taxon>
        <taxon>Saccharomycetales</taxon>
        <taxon>Saccharomycetaceae</taxon>
        <taxon>Vanderwaltozyma</taxon>
    </lineage>
</organism>
<dbReference type="HOGENOM" id="CLU_009854_1_1_1"/>